<accession>A0A6N2SU02</accession>
<dbReference type="PANTHER" id="PTHR43825:SF1">
    <property type="entry name" value="TRANSKETOLASE-LIKE PYRIMIDINE-BINDING DOMAIN-CONTAINING PROTEIN"/>
    <property type="match status" value="1"/>
</dbReference>
<dbReference type="SUPFAM" id="SSF52518">
    <property type="entry name" value="Thiamin diphosphate-binding fold (THDP-binding)"/>
    <property type="match status" value="1"/>
</dbReference>
<dbReference type="Pfam" id="PF02779">
    <property type="entry name" value="Transket_pyr"/>
    <property type="match status" value="1"/>
</dbReference>
<gene>
    <name evidence="5" type="primary">dxs_2</name>
    <name evidence="5" type="ORF">AULFYP135_01037</name>
</gene>
<dbReference type="FunFam" id="3.40.50.970:FF:000129">
    <property type="entry name" value="Transketolase"/>
    <property type="match status" value="1"/>
</dbReference>
<dbReference type="PANTHER" id="PTHR43825">
    <property type="entry name" value="PYRUVATE DEHYDROGENASE E1 COMPONENT"/>
    <property type="match status" value="1"/>
</dbReference>
<name>A0A6N2SU02_9FIRM</name>
<feature type="domain" description="Transketolase-like pyrimidine-binding" evidence="4">
    <location>
        <begin position="14"/>
        <end position="180"/>
    </location>
</feature>
<dbReference type="InterPro" id="IPR033248">
    <property type="entry name" value="Transketolase_C"/>
</dbReference>
<evidence type="ECO:0000256" key="3">
    <source>
        <dbReference type="ARBA" id="ARBA00023052"/>
    </source>
</evidence>
<keyword evidence="5" id="KW-0808">Transferase</keyword>
<comment type="similarity">
    <text evidence="2">Belongs to the transketolase family.</text>
</comment>
<comment type="cofactor">
    <cofactor evidence="1">
        <name>thiamine diphosphate</name>
        <dbReference type="ChEBI" id="CHEBI:58937"/>
    </cofactor>
</comment>
<dbReference type="SMART" id="SM00861">
    <property type="entry name" value="Transket_pyr"/>
    <property type="match status" value="1"/>
</dbReference>
<dbReference type="Gene3D" id="3.40.50.970">
    <property type="match status" value="1"/>
</dbReference>
<protein>
    <submittedName>
        <fullName evidence="5">1-deoxy-D-xylulose-5-phosphate synthase</fullName>
        <ecNumber evidence="5">2.2.1.7</ecNumber>
    </submittedName>
</protein>
<dbReference type="EMBL" id="CACRSL010000003">
    <property type="protein sequence ID" value="VYS94965.1"/>
    <property type="molecule type" value="Genomic_DNA"/>
</dbReference>
<dbReference type="Pfam" id="PF02780">
    <property type="entry name" value="Transketolase_C"/>
    <property type="match status" value="1"/>
</dbReference>
<dbReference type="EC" id="2.2.1.7" evidence="5"/>
<keyword evidence="3" id="KW-0786">Thiamine pyrophosphate</keyword>
<organism evidence="5">
    <name type="scientific">uncultured Anaerotruncus sp</name>
    <dbReference type="NCBI Taxonomy" id="905011"/>
    <lineage>
        <taxon>Bacteria</taxon>
        <taxon>Bacillati</taxon>
        <taxon>Bacillota</taxon>
        <taxon>Clostridia</taxon>
        <taxon>Eubacteriales</taxon>
        <taxon>Oscillospiraceae</taxon>
        <taxon>Anaerotruncus</taxon>
        <taxon>environmental samples</taxon>
    </lineage>
</organism>
<sequence>MAVIVAKEIVKDTKEMRGALSEALIARAKDNKNLVYLDADLSSSMSMKNFAKAYPDRYLNVGIAEANMVGIAAGLSATGKIPFTHTFGPFATRRCYDQIFLSCAYGKNNVKVIGSDPGVTAAFNGGTHMPFEDVALMRAIPGCTVVEPTDTTMIGGIIDQIIDTDGLFYIRLKRKTAVKVYEEGSTFTIGKAVTAREGSDVTLIACGIMVEEALKAASLLEAEGISARVLDMFTIKPIDREAVLKAADETGAIVTCENHNVIGGLYSAVADVIVSERLIPVERVGVEESFGEVGPEDYLRKRFGLTAEHIVEKAKKAIVRKK</sequence>
<dbReference type="Gene3D" id="3.40.50.920">
    <property type="match status" value="1"/>
</dbReference>
<proteinExistence type="inferred from homology"/>
<dbReference type="GO" id="GO:0008661">
    <property type="term" value="F:1-deoxy-D-xylulose-5-phosphate synthase activity"/>
    <property type="evidence" value="ECO:0007669"/>
    <property type="project" value="UniProtKB-EC"/>
</dbReference>
<evidence type="ECO:0000259" key="4">
    <source>
        <dbReference type="SMART" id="SM00861"/>
    </source>
</evidence>
<dbReference type="InterPro" id="IPR009014">
    <property type="entry name" value="Transketo_C/PFOR_II"/>
</dbReference>
<evidence type="ECO:0000256" key="1">
    <source>
        <dbReference type="ARBA" id="ARBA00001964"/>
    </source>
</evidence>
<dbReference type="AlphaFoldDB" id="A0A6N2SU02"/>
<dbReference type="SUPFAM" id="SSF52922">
    <property type="entry name" value="TK C-terminal domain-like"/>
    <property type="match status" value="1"/>
</dbReference>
<dbReference type="InterPro" id="IPR005475">
    <property type="entry name" value="Transketolase-like_Pyr-bd"/>
</dbReference>
<reference evidence="5" key="1">
    <citation type="submission" date="2019-11" db="EMBL/GenBank/DDBJ databases">
        <authorList>
            <person name="Feng L."/>
        </authorList>
    </citation>
    <scope>NUCLEOTIDE SEQUENCE</scope>
    <source>
        <strain evidence="5">AundefinedLFYP135</strain>
    </source>
</reference>
<evidence type="ECO:0000256" key="2">
    <source>
        <dbReference type="ARBA" id="ARBA00007131"/>
    </source>
</evidence>
<evidence type="ECO:0000313" key="5">
    <source>
        <dbReference type="EMBL" id="VYS94965.1"/>
    </source>
</evidence>
<dbReference type="InterPro" id="IPR029061">
    <property type="entry name" value="THDP-binding"/>
</dbReference>
<dbReference type="CDD" id="cd07033">
    <property type="entry name" value="TPP_PYR_DXS_TK_like"/>
    <property type="match status" value="1"/>
</dbReference>
<dbReference type="InterPro" id="IPR051157">
    <property type="entry name" value="PDH/Transketolase"/>
</dbReference>